<feature type="transmembrane region" description="Helical" evidence="1">
    <location>
        <begin position="512"/>
        <end position="531"/>
    </location>
</feature>
<feature type="transmembrane region" description="Helical" evidence="1">
    <location>
        <begin position="415"/>
        <end position="438"/>
    </location>
</feature>
<feature type="transmembrane region" description="Helical" evidence="1">
    <location>
        <begin position="245"/>
        <end position="269"/>
    </location>
</feature>
<keyword evidence="1" id="KW-0472">Membrane</keyword>
<feature type="transmembrane region" description="Helical" evidence="1">
    <location>
        <begin position="444"/>
        <end position="465"/>
    </location>
</feature>
<feature type="transmembrane region" description="Helical" evidence="1">
    <location>
        <begin position="82"/>
        <end position="101"/>
    </location>
</feature>
<evidence type="ECO:0000313" key="2">
    <source>
        <dbReference type="EMBL" id="MFB9775003.1"/>
    </source>
</evidence>
<evidence type="ECO:0000256" key="1">
    <source>
        <dbReference type="SAM" id="Phobius"/>
    </source>
</evidence>
<evidence type="ECO:0008006" key="4">
    <source>
        <dbReference type="Google" id="ProtNLM"/>
    </source>
</evidence>
<evidence type="ECO:0000313" key="3">
    <source>
        <dbReference type="Proteomes" id="UP001589707"/>
    </source>
</evidence>
<name>A0ABV5WXU7_9MICO</name>
<sequence length="539" mass="54563">MTPPEPTLPHPLTPAGLARLTRSRRPHTLSAGAVYTYALAAAVFIAVLASAAQSLAAPLVAALTALPAGAVADAVVASPFPVLQSVLIAACGMFVLAWLLTRLGPLGLPEPVRVWLFQHPGFSPAWLRRRLSAVILGGVAGGIIIGLMALVPHLSWQATGGAVAFDLGITAAAASALVTVLAATGAAGALILIGLQTGLFGTTVDTEQLGDRLLWAAVAALALLALTAPLGDLTGTVMHAAASGLAAPVAIGFAAVLVLLIIAAAAWMVLRPPRLSWPQLEAGSRASQLMRFGLVTADANALATTLFARLRTHRGGRSGQLAARLMRLPSLLALPTGLLIGLTRTAGVPALLAITVLLPWAASAMPLGQLPVAGVLIACLSLGIAGWLAVMSVRTSAANPSFTEVFPFSLATSRLLIALAPVAVLLPAGALVFLPVTVQLSQPLLLALACLFTLICAAAATHAALRPPPNWLAPAVMTEAGALPVGVIAQLITPVLMTALGALGMLLAASTVVSPAGGAVLLAGVAGWAVYRLRRSAHQ</sequence>
<feature type="transmembrane region" description="Helical" evidence="1">
    <location>
        <begin position="213"/>
        <end position="233"/>
    </location>
</feature>
<protein>
    <recommendedName>
        <fullName evidence="4">ABC-2 type transport system permease protein</fullName>
    </recommendedName>
</protein>
<keyword evidence="1" id="KW-0812">Transmembrane</keyword>
<dbReference type="RefSeq" id="WP_376837751.1">
    <property type="nucleotide sequence ID" value="NZ_JBHMAU010000010.1"/>
</dbReference>
<feature type="transmembrane region" description="Helical" evidence="1">
    <location>
        <begin position="29"/>
        <end position="49"/>
    </location>
</feature>
<feature type="transmembrane region" description="Helical" evidence="1">
    <location>
        <begin position="131"/>
        <end position="151"/>
    </location>
</feature>
<dbReference type="Proteomes" id="UP001589707">
    <property type="component" value="Unassembled WGS sequence"/>
</dbReference>
<accession>A0ABV5WXU7</accession>
<reference evidence="2 3" key="1">
    <citation type="submission" date="2024-09" db="EMBL/GenBank/DDBJ databases">
        <authorList>
            <person name="Sun Q."/>
            <person name="Mori K."/>
        </authorList>
    </citation>
    <scope>NUCLEOTIDE SEQUENCE [LARGE SCALE GENOMIC DNA]</scope>
    <source>
        <strain evidence="2 3">JCM 11683</strain>
    </source>
</reference>
<feature type="transmembrane region" description="Helical" evidence="1">
    <location>
        <begin position="372"/>
        <end position="394"/>
    </location>
</feature>
<proteinExistence type="predicted"/>
<dbReference type="EMBL" id="JBHMAU010000010">
    <property type="protein sequence ID" value="MFB9775003.1"/>
    <property type="molecule type" value="Genomic_DNA"/>
</dbReference>
<organism evidence="2 3">
    <name type="scientific">Brevibacterium otitidis</name>
    <dbReference type="NCBI Taxonomy" id="53364"/>
    <lineage>
        <taxon>Bacteria</taxon>
        <taxon>Bacillati</taxon>
        <taxon>Actinomycetota</taxon>
        <taxon>Actinomycetes</taxon>
        <taxon>Micrococcales</taxon>
        <taxon>Brevibacteriaceae</taxon>
        <taxon>Brevibacterium</taxon>
    </lineage>
</organism>
<feature type="transmembrane region" description="Helical" evidence="1">
    <location>
        <begin position="163"/>
        <end position="193"/>
    </location>
</feature>
<feature type="transmembrane region" description="Helical" evidence="1">
    <location>
        <begin position="55"/>
        <end position="75"/>
    </location>
</feature>
<keyword evidence="1" id="KW-1133">Transmembrane helix</keyword>
<gene>
    <name evidence="2" type="ORF">ACFFN1_00950</name>
</gene>
<feature type="transmembrane region" description="Helical" evidence="1">
    <location>
        <begin position="331"/>
        <end position="360"/>
    </location>
</feature>
<comment type="caution">
    <text evidence="2">The sequence shown here is derived from an EMBL/GenBank/DDBJ whole genome shotgun (WGS) entry which is preliminary data.</text>
</comment>
<keyword evidence="3" id="KW-1185">Reference proteome</keyword>